<evidence type="ECO:0000259" key="1">
    <source>
        <dbReference type="PROSITE" id="PS51819"/>
    </source>
</evidence>
<dbReference type="InterPro" id="IPR004360">
    <property type="entry name" value="Glyas_Fos-R_dOase_dom"/>
</dbReference>
<gene>
    <name evidence="2" type="ORF">DXX92_03025</name>
</gene>
<comment type="caution">
    <text evidence="2">The sequence shown here is derived from an EMBL/GenBank/DDBJ whole genome shotgun (WGS) entry which is preliminary data.</text>
</comment>
<dbReference type="AlphaFoldDB" id="A0A3E0UCU8"/>
<dbReference type="Gene3D" id="3.10.180.10">
    <property type="entry name" value="2,3-Dihydroxybiphenyl 1,2-Dioxygenase, domain 1"/>
    <property type="match status" value="1"/>
</dbReference>
<dbReference type="PROSITE" id="PS51819">
    <property type="entry name" value="VOC"/>
    <property type="match status" value="1"/>
</dbReference>
<reference evidence="2 3" key="1">
    <citation type="submission" date="2018-08" db="EMBL/GenBank/DDBJ databases">
        <title>Thalassotalea euphylliae genome.</title>
        <authorList>
            <person name="Summers S."/>
            <person name="Rice S.A."/>
            <person name="Freckelton M.L."/>
            <person name="Nedved B.T."/>
            <person name="Hadfield M.G."/>
        </authorList>
    </citation>
    <scope>NUCLEOTIDE SEQUENCE [LARGE SCALE GENOMIC DNA]</scope>
    <source>
        <strain evidence="2 3">H2</strain>
    </source>
</reference>
<dbReference type="PANTHER" id="PTHR36437:SF2">
    <property type="entry name" value="GLYOXALASE_BLEOMYCIN RESISTANCE PROTEIN_DIOXYGENASE"/>
    <property type="match status" value="1"/>
</dbReference>
<organism evidence="2 3">
    <name type="scientific">Thalassotalea euphylliae</name>
    <dbReference type="NCBI Taxonomy" id="1655234"/>
    <lineage>
        <taxon>Bacteria</taxon>
        <taxon>Pseudomonadati</taxon>
        <taxon>Pseudomonadota</taxon>
        <taxon>Gammaproteobacteria</taxon>
        <taxon>Alteromonadales</taxon>
        <taxon>Colwelliaceae</taxon>
        <taxon>Thalassotalea</taxon>
    </lineage>
</organism>
<dbReference type="Pfam" id="PF00903">
    <property type="entry name" value="Glyoxalase"/>
    <property type="match status" value="1"/>
</dbReference>
<dbReference type="EMBL" id="QUOV01000001">
    <property type="protein sequence ID" value="REL34407.1"/>
    <property type="molecule type" value="Genomic_DNA"/>
</dbReference>
<dbReference type="Proteomes" id="UP000256999">
    <property type="component" value="Unassembled WGS sequence"/>
</dbReference>
<protein>
    <submittedName>
        <fullName evidence="2">VOC family protein</fullName>
    </submittedName>
</protein>
<dbReference type="SUPFAM" id="SSF54593">
    <property type="entry name" value="Glyoxalase/Bleomycin resistance protein/Dihydroxybiphenyl dioxygenase"/>
    <property type="match status" value="1"/>
</dbReference>
<feature type="domain" description="VOC" evidence="1">
    <location>
        <begin position="6"/>
        <end position="129"/>
    </location>
</feature>
<name>A0A3E0UCU8_9GAMM</name>
<dbReference type="OrthoDB" id="9794917at2"/>
<evidence type="ECO:0000313" key="2">
    <source>
        <dbReference type="EMBL" id="REL34407.1"/>
    </source>
</evidence>
<dbReference type="RefSeq" id="WP_115999084.1">
    <property type="nucleotide sequence ID" value="NZ_QUOV01000001.1"/>
</dbReference>
<dbReference type="InterPro" id="IPR029068">
    <property type="entry name" value="Glyas_Bleomycin-R_OHBP_Dase"/>
</dbReference>
<accession>A0A3E0UCU8</accession>
<evidence type="ECO:0000313" key="3">
    <source>
        <dbReference type="Proteomes" id="UP000256999"/>
    </source>
</evidence>
<sequence>MTSKQQVSAINLLVGDYQTALDFYIEKLGFVVSGDVQMEDHRWLTVSPSEHSRLKLILHKAQTYAQQSAIGKQAGDAVLAILQTDNFEQKYAEMQQAGVEFCEQPRHETYGTVVIFKDLYGNRWDLIELSA</sequence>
<dbReference type="PANTHER" id="PTHR36437">
    <property type="entry name" value="GLYOXALASE/BLEOMYCIN RESISTANCE PROTEIN/DIOXYGENASE"/>
    <property type="match status" value="1"/>
</dbReference>
<proteinExistence type="predicted"/>
<dbReference type="InterPro" id="IPR037523">
    <property type="entry name" value="VOC_core"/>
</dbReference>